<proteinExistence type="predicted"/>
<organism evidence="1 2">
    <name type="scientific">Paenibacillus agaridevorans</name>
    <dbReference type="NCBI Taxonomy" id="171404"/>
    <lineage>
        <taxon>Bacteria</taxon>
        <taxon>Bacillati</taxon>
        <taxon>Bacillota</taxon>
        <taxon>Bacilli</taxon>
        <taxon>Bacillales</taxon>
        <taxon>Paenibacillaceae</taxon>
        <taxon>Paenibacillus</taxon>
    </lineage>
</organism>
<accession>A0A2R5EHF5</accession>
<dbReference type="AlphaFoldDB" id="A0A2R5EHF5"/>
<comment type="caution">
    <text evidence="1">The sequence shown here is derived from an EMBL/GenBank/DDBJ whole genome shotgun (WGS) entry which is preliminary data.</text>
</comment>
<protein>
    <submittedName>
        <fullName evidence="1">Uncharacterized protein</fullName>
    </submittedName>
</protein>
<evidence type="ECO:0000313" key="1">
    <source>
        <dbReference type="EMBL" id="GBG06002.1"/>
    </source>
</evidence>
<reference evidence="1 2" key="1">
    <citation type="submission" date="2017-08" db="EMBL/GenBank/DDBJ databases">
        <title>Substantial Increase in Enzyme Production by Combined Drug-Resistance Mutations in Paenibacillus agaridevorans.</title>
        <authorList>
            <person name="Tanaka Y."/>
            <person name="Funane K."/>
            <person name="Hosaka T."/>
            <person name="Shiwa Y."/>
            <person name="Fujita N."/>
            <person name="Miyazaki T."/>
            <person name="Yoshikawa H."/>
            <person name="Murakami K."/>
            <person name="Kasahara K."/>
            <person name="Inaoka T."/>
            <person name="Hiraga Y."/>
            <person name="Ochi K."/>
        </authorList>
    </citation>
    <scope>NUCLEOTIDE SEQUENCE [LARGE SCALE GENOMIC DNA]</scope>
    <source>
        <strain evidence="1 2">T-3040</strain>
    </source>
</reference>
<dbReference type="EMBL" id="BDQX01000036">
    <property type="protein sequence ID" value="GBG06002.1"/>
    <property type="molecule type" value="Genomic_DNA"/>
</dbReference>
<evidence type="ECO:0000313" key="2">
    <source>
        <dbReference type="Proteomes" id="UP000245202"/>
    </source>
</evidence>
<dbReference type="Proteomes" id="UP000245202">
    <property type="component" value="Unassembled WGS sequence"/>
</dbReference>
<name>A0A2R5EHF5_9BACL</name>
<gene>
    <name evidence="1" type="ORF">PAT3040_00493</name>
</gene>
<sequence>MCAAFVEMGLNAVIPVCLGGTNFEKKTKPFGVVDDRSRRYRKPNVRDGTI</sequence>
<keyword evidence="2" id="KW-1185">Reference proteome</keyword>